<evidence type="ECO:0000313" key="1">
    <source>
        <dbReference type="Proteomes" id="UP000790787"/>
    </source>
</evidence>
<organism evidence="1 2">
    <name type="scientific">Nicotiana tabacum</name>
    <name type="common">Common tobacco</name>
    <dbReference type="NCBI Taxonomy" id="4097"/>
    <lineage>
        <taxon>Eukaryota</taxon>
        <taxon>Viridiplantae</taxon>
        <taxon>Streptophyta</taxon>
        <taxon>Embryophyta</taxon>
        <taxon>Tracheophyta</taxon>
        <taxon>Spermatophyta</taxon>
        <taxon>Magnoliopsida</taxon>
        <taxon>eudicotyledons</taxon>
        <taxon>Gunneridae</taxon>
        <taxon>Pentapetalae</taxon>
        <taxon>asterids</taxon>
        <taxon>lamiids</taxon>
        <taxon>Solanales</taxon>
        <taxon>Solanaceae</taxon>
        <taxon>Nicotianoideae</taxon>
        <taxon>Nicotianeae</taxon>
        <taxon>Nicotiana</taxon>
    </lineage>
</organism>
<sequence length="1784" mass="202492">MSYSAIKATTQAIQSGTGSLLGKKKKEDVAMFVSGSWRGPRGPPHQYTQTRPQPQAYTQVPYNPSQHYLPPQDPRYSVELPQYHVHHAQSYAQPPPYPQWRAPTPQNLYTPPQPYQNPTGPSFRPKPDYRKERQQRKETFIPLGESYTSLFQSLRQLDVLRPIEPKIPNPPPRNLDYSLRCAYCSDAPGHDIEKCWHLKRAIQELIDTNQIVVQSPEAPNINQNPLPAHAETHMIEIVHKDGEPKNSSKSVMMIRASENNPIKALDSAKAISLTIKGVLEKPSTLNVKPSVLVVKGPPVDVEANQERQKVIVPGVPGKPVIIVEGARVTPVIIKPVTQLPMVDTKAVPWNYKQVIVTYKGKEVEEEVNGTGGLTRSGRCFTPEELRKTKPSKDGHIPVKKPITEEEAEEFLKKMKMQDYSIVEQLRKIPAQISLLSLLIHSDEHRKALMKILNEAHVPDKITVNHLEKIANKIFEANRITFSDDELPIEDSVGDIMLNLSIGPVEFTMEFQVLDVAVSYNLLLGRPWIHAAKAIPSSLHQMVKFEWDRQEIVVHGDENLSAYNDTIIPFIEVEDDKGPWVYQMFETVSVEKFPEGECTPGLKIPSASVMVANEMLKNGFLPGKGLGSSLQGIVHPLCLRESFGTFGLGFTLTGKDVKRAKSLKGKAWSLPKPVPHISKSFVKSEVAKRPMSVVPKPVVDFDEDLIKRFQSLFDEVNMVEIGEGSSNADVQFVGPNMKLSNWEATPLPIQKEFCSFYAGFNDMTCMRNFQPNLKSQSNSKTTIQEVEGDDETEYDEEAAFEEEEIIKTLFAYKDVFAWSYDDMPGLSTDLVAHKLPTDPTFPPVKQKLRKFKTDMSVKIKEEITKQLEAKVIRVTQYPTWLANVVPVPKKDGKTRVCVDYRDLNKASPKDNFPLPNIHILIDNCAKHEIGSFVDCYAGYHQILMDEEDAEKTAFITPWGMYCYRVMPFDLKNAGATYMRAMTTIFHDMIHKEIEVYVDDVIIKSKKQSDHVGDLRKFFQRLRRYNLKLNPAKCAFGVPSGKLLGFIVSRRSIELDPSKIKAIQELPPPKNKTEVMSLLGRLNYISRFIAQLTMTCEPIFKLLKKNAAVKWTDECQEAFDKIKNYLLNPPVLVPPEPGRPLILYLTVTDNSFGCVLGQHDITGKKEQAIYYLSKKFTPYEVKYTLLERTCCALTWVAQKLKHYLSSCTTYLISRMDPLRYIFQKPMPTGRLAKWQILLTEFDIIYVTRTAMKAQALADHLAENPVDEVYEPLKTYFPDEEVMYVDGADHDEKPGWKLFFDGAANLKARLRFYCTNNMAEYEACILGLRLAIDMGVQEILVLGDSDLLVHQIQGEWETYDLKLIPYRQCLHDLCQRFRSVEFRHIPRIHNEIADALATLASMLHHPDEIYVDPLQIQIRDQHAYCNVVEEELDGEPWFHDVKEYIKSGVYPAHATGDQKRTIRRLASGFFLSGGILYKRTPDLGLLRCIDAKQASTIMAEVHSGVCGPHMSGYVLAKKILRLHTMSAPWPFVAWGMDVIGPIEPAASNGHRFILVAIDYFTKWVEAVTFKSVTKKAVVVFVHSNIICRFGIPKVIITDNAANLNSHLMKEVCQQFKITHRNSTPYRPKANGAVEAANKNIKKILRATPYLLVYGTEAVIPAEVEIPSLRVIVETEIDNDEWVKTRLEQLSLIDEKRLAAVCHGQLYQRRMARAYNKKVRPRKFEVGQLVLKRILPHQTEAKGKFAPNWKGPFIVTKVLPNGALYLTDIEGKYVDMAINSDAVKRYYV</sequence>
<reference evidence="1" key="1">
    <citation type="journal article" date="2014" name="Nat. Commun.">
        <title>The tobacco genome sequence and its comparison with those of tomato and potato.</title>
        <authorList>
            <person name="Sierro N."/>
            <person name="Battey J.N."/>
            <person name="Ouadi S."/>
            <person name="Bakaher N."/>
            <person name="Bovet L."/>
            <person name="Willig A."/>
            <person name="Goepfert S."/>
            <person name="Peitsch M.C."/>
            <person name="Ivanov N.V."/>
        </authorList>
    </citation>
    <scope>NUCLEOTIDE SEQUENCE [LARGE SCALE GENOMIC DNA]</scope>
</reference>
<gene>
    <name evidence="2" type="primary">LOC142172408</name>
</gene>
<proteinExistence type="predicted"/>
<name>A0AC58T4F7_TOBAC</name>
<keyword evidence="1" id="KW-1185">Reference proteome</keyword>
<reference evidence="2" key="2">
    <citation type="submission" date="2025-08" db="UniProtKB">
        <authorList>
            <consortium name="RefSeq"/>
        </authorList>
    </citation>
    <scope>IDENTIFICATION</scope>
    <source>
        <tissue evidence="2">Leaf</tissue>
    </source>
</reference>
<evidence type="ECO:0000313" key="2">
    <source>
        <dbReference type="RefSeq" id="XP_075092115.1"/>
    </source>
</evidence>
<dbReference type="RefSeq" id="XP_075092115.1">
    <property type="nucleotide sequence ID" value="XM_075236014.1"/>
</dbReference>
<accession>A0AC58T4F7</accession>
<dbReference type="Proteomes" id="UP000790787">
    <property type="component" value="Chromosome 18"/>
</dbReference>
<protein>
    <submittedName>
        <fullName evidence="2">Uncharacterized protein LOC142172408</fullName>
    </submittedName>
</protein>